<comment type="similarity">
    <text evidence="1">Belongs to the ABC transporter superfamily.</text>
</comment>
<dbReference type="PANTHER" id="PTHR43335:SF4">
    <property type="entry name" value="ABC TRANSPORTER, ATP-BINDING PROTEIN"/>
    <property type="match status" value="1"/>
</dbReference>
<dbReference type="PROSITE" id="PS50893">
    <property type="entry name" value="ABC_TRANSPORTER_2"/>
    <property type="match status" value="1"/>
</dbReference>
<dbReference type="InterPro" id="IPR027417">
    <property type="entry name" value="P-loop_NTPase"/>
</dbReference>
<evidence type="ECO:0000313" key="7">
    <source>
        <dbReference type="Proteomes" id="UP000017052"/>
    </source>
</evidence>
<protein>
    <submittedName>
        <fullName evidence="6">ABC transporter, ATP-binding protein</fullName>
    </submittedName>
</protein>
<evidence type="ECO:0000256" key="2">
    <source>
        <dbReference type="ARBA" id="ARBA00022448"/>
    </source>
</evidence>
<keyword evidence="3" id="KW-0547">Nucleotide-binding</keyword>
<evidence type="ECO:0000256" key="3">
    <source>
        <dbReference type="ARBA" id="ARBA00022741"/>
    </source>
</evidence>
<feature type="domain" description="ABC transporter" evidence="5">
    <location>
        <begin position="19"/>
        <end position="245"/>
    </location>
</feature>
<dbReference type="SMART" id="SM00382">
    <property type="entry name" value="AAA"/>
    <property type="match status" value="1"/>
</dbReference>
<evidence type="ECO:0000259" key="5">
    <source>
        <dbReference type="PROSITE" id="PS50893"/>
    </source>
</evidence>
<evidence type="ECO:0000256" key="4">
    <source>
        <dbReference type="ARBA" id="ARBA00022840"/>
    </source>
</evidence>
<keyword evidence="7" id="KW-1185">Reference proteome</keyword>
<evidence type="ECO:0000256" key="1">
    <source>
        <dbReference type="ARBA" id="ARBA00005417"/>
    </source>
</evidence>
<dbReference type="Pfam" id="PF00005">
    <property type="entry name" value="ABC_tran"/>
    <property type="match status" value="1"/>
</dbReference>
<keyword evidence="2" id="KW-0813">Transport</keyword>
<evidence type="ECO:0000313" key="6">
    <source>
        <dbReference type="EMBL" id="ERK61378.1"/>
    </source>
</evidence>
<accession>U2S6U0</accession>
<reference evidence="6" key="1">
    <citation type="submission" date="2013-08" db="EMBL/GenBank/DDBJ databases">
        <authorList>
            <person name="Durkin A.S."/>
            <person name="Haft D.R."/>
            <person name="McCorrison J."/>
            <person name="Torralba M."/>
            <person name="Gillis M."/>
            <person name="Haft D.H."/>
            <person name="Methe B."/>
            <person name="Sutton G."/>
            <person name="Nelson K.E."/>
        </authorList>
    </citation>
    <scope>NUCLEOTIDE SEQUENCE [LARGE SCALE GENOMIC DNA]</scope>
    <source>
        <strain evidence="6">F0233</strain>
    </source>
</reference>
<dbReference type="PROSITE" id="PS00211">
    <property type="entry name" value="ABC_TRANSPORTER_1"/>
    <property type="match status" value="1"/>
</dbReference>
<proteinExistence type="inferred from homology"/>
<dbReference type="InterPro" id="IPR017871">
    <property type="entry name" value="ABC_transporter-like_CS"/>
</dbReference>
<gene>
    <name evidence="6" type="ORF">HMPREF0682_2312</name>
</gene>
<dbReference type="PANTHER" id="PTHR43335">
    <property type="entry name" value="ABC TRANSPORTER, ATP-BINDING PROTEIN"/>
    <property type="match status" value="1"/>
</dbReference>
<keyword evidence="4 6" id="KW-0067">ATP-binding</keyword>
<dbReference type="InterPro" id="IPR003593">
    <property type="entry name" value="AAA+_ATPase"/>
</dbReference>
<comment type="caution">
    <text evidence="6">The sequence shown here is derived from an EMBL/GenBank/DDBJ whole genome shotgun (WGS) entry which is preliminary data.</text>
</comment>
<dbReference type="AlphaFoldDB" id="U2S6U0"/>
<dbReference type="Proteomes" id="UP000017052">
    <property type="component" value="Unassembled WGS sequence"/>
</dbReference>
<dbReference type="GO" id="GO:0016887">
    <property type="term" value="F:ATP hydrolysis activity"/>
    <property type="evidence" value="ECO:0007669"/>
    <property type="project" value="InterPro"/>
</dbReference>
<dbReference type="GO" id="GO:0005524">
    <property type="term" value="F:ATP binding"/>
    <property type="evidence" value="ECO:0007669"/>
    <property type="project" value="UniProtKB-KW"/>
</dbReference>
<dbReference type="EMBL" id="ACVN02000054">
    <property type="protein sequence ID" value="ERK61378.1"/>
    <property type="molecule type" value="Genomic_DNA"/>
</dbReference>
<dbReference type="SUPFAM" id="SSF52540">
    <property type="entry name" value="P-loop containing nucleoside triphosphate hydrolases"/>
    <property type="match status" value="1"/>
</dbReference>
<dbReference type="InterPro" id="IPR003439">
    <property type="entry name" value="ABC_transporter-like_ATP-bd"/>
</dbReference>
<name>U2S6U0_9ACTN</name>
<dbReference type="OrthoDB" id="9804819at2"/>
<dbReference type="Gene3D" id="3.40.50.300">
    <property type="entry name" value="P-loop containing nucleotide triphosphate hydrolases"/>
    <property type="match status" value="1"/>
</dbReference>
<organism evidence="6 7">
    <name type="scientific">Propionibacterium acidifaciens F0233</name>
    <dbReference type="NCBI Taxonomy" id="553198"/>
    <lineage>
        <taxon>Bacteria</taxon>
        <taxon>Bacillati</taxon>
        <taxon>Actinomycetota</taxon>
        <taxon>Actinomycetes</taxon>
        <taxon>Propionibacteriales</taxon>
        <taxon>Propionibacteriaceae</taxon>
        <taxon>Propionibacterium</taxon>
    </lineage>
</organism>
<sequence length="246" mass="25936">MTTGTSTIPSTRPSDPAPISFEHVTKSYESRLILDDVSFSIESGAVTGLLGPNGSGKTTMLRCLLGLASPDSGICLVEGNRYDAIPVPSRLVGALCENAGLHPNRRAAECVALARAAAGLTDPHAVDAHLEQVGLADAGPMRVREMSLGMRQRLSLALALVGDPHVLVLDEPSNGLDPEGMEWFRTLLRRFAASGGSVLITSHILAELQRTIDAVVIVRGGRVVAQSDTLPDDLDSFYLATSGNRG</sequence>